<dbReference type="SUPFAM" id="SSF54523">
    <property type="entry name" value="Pili subunits"/>
    <property type="match status" value="1"/>
</dbReference>
<dbReference type="NCBIfam" id="TIGR02532">
    <property type="entry name" value="IV_pilin_GFxxxE"/>
    <property type="match status" value="1"/>
</dbReference>
<dbReference type="AlphaFoldDB" id="A0A370DNI8"/>
<protein>
    <submittedName>
        <fullName evidence="1">General secretion pathway protein GspH</fullName>
    </submittedName>
</protein>
<reference evidence="1 2" key="1">
    <citation type="journal article" date="2018" name="ISME J.">
        <title>Endosymbiont genomes yield clues of tubeworm success.</title>
        <authorList>
            <person name="Li Y."/>
            <person name="Liles M.R."/>
            <person name="Halanych K.M."/>
        </authorList>
    </citation>
    <scope>NUCLEOTIDE SEQUENCE [LARGE SCALE GENOMIC DNA]</scope>
    <source>
        <strain evidence="1">A1462</strain>
    </source>
</reference>
<gene>
    <name evidence="1" type="ORF">DIZ78_09785</name>
</gene>
<sequence>MRIRFANGFTLLELLLVLTVSGLIIAMVPPLLSKAMPTVNARSTVSDLAAIIRNVRSRAIVLNETRVIYFDRESRTIFEEGGNQELQIDEPLRINVENIRKSEETPKILVAYPDGSINGSVITISGGKKSYILRPNWVTGALNIEGRVDESTM</sequence>
<dbReference type="EMBL" id="QFXE01000011">
    <property type="protein sequence ID" value="RDH85867.1"/>
    <property type="molecule type" value="Genomic_DNA"/>
</dbReference>
<dbReference type="Pfam" id="PF07963">
    <property type="entry name" value="N_methyl"/>
    <property type="match status" value="1"/>
</dbReference>
<evidence type="ECO:0000313" key="2">
    <source>
        <dbReference type="Proteomes" id="UP000254771"/>
    </source>
</evidence>
<keyword evidence="2" id="KW-1185">Reference proteome</keyword>
<proteinExistence type="predicted"/>
<dbReference type="InterPro" id="IPR045584">
    <property type="entry name" value="Pilin-like"/>
</dbReference>
<dbReference type="Proteomes" id="UP000254771">
    <property type="component" value="Unassembled WGS sequence"/>
</dbReference>
<evidence type="ECO:0000313" key="1">
    <source>
        <dbReference type="EMBL" id="RDH85867.1"/>
    </source>
</evidence>
<comment type="caution">
    <text evidence="1">The sequence shown here is derived from an EMBL/GenBank/DDBJ whole genome shotgun (WGS) entry which is preliminary data.</text>
</comment>
<accession>A0A370DNI8</accession>
<dbReference type="InterPro" id="IPR012902">
    <property type="entry name" value="N_methyl_site"/>
</dbReference>
<organism evidence="1 2">
    <name type="scientific">endosymbiont of Escarpia spicata</name>
    <dbReference type="NCBI Taxonomy" id="2200908"/>
    <lineage>
        <taxon>Bacteria</taxon>
        <taxon>Pseudomonadati</taxon>
        <taxon>Pseudomonadota</taxon>
        <taxon>Gammaproteobacteria</taxon>
        <taxon>sulfur-oxidizing symbionts</taxon>
    </lineage>
</organism>
<name>A0A370DNI8_9GAMM</name>